<dbReference type="EMBL" id="AL445063">
    <property type="protein sequence ID" value="CAC11177.1"/>
    <property type="molecule type" value="Genomic_DNA"/>
</dbReference>
<sequence>MKVMRTEQVFIRGNGVISKMCHMSKNLFNQANYILRNQFFNKEKMSSYKDLAKQFSIPSDIEENNNFQKLPAQTAQWTIKKVKQSWNSFFRALKAYKKHPELFNGVPKPQNNGFGGEN</sequence>
<reference evidence="1 2" key="1">
    <citation type="journal article" date="2000" name="Nature">
        <title>The genome sequence of the thermoacidophilic scavenger Thermoplasma acidophilum.</title>
        <authorList>
            <person name="Ruepp A."/>
            <person name="Graml W."/>
            <person name="Santos-Martinez M.L."/>
            <person name="Koretke K.K."/>
            <person name="Volker C."/>
            <person name="Mewes H.W."/>
            <person name="Frishman D."/>
            <person name="Stocker S."/>
            <person name="Lupas A.N."/>
            <person name="Baumeister W."/>
        </authorList>
    </citation>
    <scope>NUCLEOTIDE SEQUENCE [LARGE SCALE GENOMIC DNA]</scope>
    <source>
        <strain evidence="2">ATCC 25905 / DSM 1728 / JCM 9062 / NBRC 15155 / AMRC-C165</strain>
    </source>
</reference>
<dbReference type="HOGENOM" id="CLU_2067921_0_0_2"/>
<dbReference type="RefSeq" id="WP_010900456.1">
    <property type="nucleotide sequence ID" value="NC_002578.1"/>
</dbReference>
<evidence type="ECO:0000313" key="2">
    <source>
        <dbReference type="Proteomes" id="UP000001024"/>
    </source>
</evidence>
<protein>
    <recommendedName>
        <fullName evidence="3">Transposase</fullName>
    </recommendedName>
</protein>
<proteinExistence type="predicted"/>
<dbReference type="STRING" id="273075.gene:9571244"/>
<dbReference type="Proteomes" id="UP000001024">
    <property type="component" value="Chromosome"/>
</dbReference>
<keyword evidence="2" id="KW-1185">Reference proteome</keyword>
<dbReference type="EnsemblBacteria" id="CAC11177">
    <property type="protein sequence ID" value="CAC11177"/>
    <property type="gene ID" value="CAC11177"/>
</dbReference>
<evidence type="ECO:0000313" key="1">
    <source>
        <dbReference type="EMBL" id="CAC11177.1"/>
    </source>
</evidence>
<gene>
    <name evidence="1" type="ordered locus">Ta0028</name>
</gene>
<organism evidence="1 2">
    <name type="scientific">Thermoplasma acidophilum (strain ATCC 25905 / DSM 1728 / JCM 9062 / NBRC 15155 / AMRC-C165)</name>
    <dbReference type="NCBI Taxonomy" id="273075"/>
    <lineage>
        <taxon>Archaea</taxon>
        <taxon>Methanobacteriati</taxon>
        <taxon>Thermoplasmatota</taxon>
        <taxon>Thermoplasmata</taxon>
        <taxon>Thermoplasmatales</taxon>
        <taxon>Thermoplasmataceae</taxon>
        <taxon>Thermoplasma</taxon>
    </lineage>
</organism>
<evidence type="ECO:0008006" key="3">
    <source>
        <dbReference type="Google" id="ProtNLM"/>
    </source>
</evidence>
<dbReference type="KEGG" id="tac:Ta0028"/>
<name>Q9HM41_THEAC</name>
<dbReference type="AlphaFoldDB" id="Q9HM41"/>
<dbReference type="PaxDb" id="273075-Ta0028"/>
<accession>Q9HM41</accession>
<dbReference type="InParanoid" id="Q9HM41"/>
<dbReference type="eggNOG" id="arCOG00683">
    <property type="taxonomic scope" value="Archaea"/>
</dbReference>